<feature type="domain" description="VOC" evidence="2">
    <location>
        <begin position="16"/>
        <end position="142"/>
    </location>
</feature>
<evidence type="ECO:0000256" key="1">
    <source>
        <dbReference type="ARBA" id="ARBA00022723"/>
    </source>
</evidence>
<organism evidence="3 4">
    <name type="scientific">Frisingicoccus caecimuris</name>
    <dbReference type="NCBI Taxonomy" id="1796636"/>
    <lineage>
        <taxon>Bacteria</taxon>
        <taxon>Bacillati</taxon>
        <taxon>Bacillota</taxon>
        <taxon>Clostridia</taxon>
        <taxon>Lachnospirales</taxon>
        <taxon>Lachnospiraceae</taxon>
        <taxon>Frisingicoccus</taxon>
    </lineage>
</organism>
<dbReference type="EMBL" id="SLXA01000006">
    <property type="protein sequence ID" value="TCO84680.1"/>
    <property type="molecule type" value="Genomic_DNA"/>
</dbReference>
<dbReference type="InterPro" id="IPR037523">
    <property type="entry name" value="VOC_core"/>
</dbReference>
<dbReference type="PANTHER" id="PTHR43048">
    <property type="entry name" value="METHYLMALONYL-COA EPIMERASE"/>
    <property type="match status" value="1"/>
</dbReference>
<keyword evidence="4" id="KW-1185">Reference proteome</keyword>
<dbReference type="GO" id="GO:0046872">
    <property type="term" value="F:metal ion binding"/>
    <property type="evidence" value="ECO:0007669"/>
    <property type="project" value="UniProtKB-KW"/>
</dbReference>
<evidence type="ECO:0000313" key="4">
    <source>
        <dbReference type="Proteomes" id="UP000295711"/>
    </source>
</evidence>
<keyword evidence="3" id="KW-0456">Lyase</keyword>
<dbReference type="Pfam" id="PF13669">
    <property type="entry name" value="Glyoxalase_4"/>
    <property type="match status" value="1"/>
</dbReference>
<dbReference type="RefSeq" id="WP_132091419.1">
    <property type="nucleotide sequence ID" value="NZ_JANKAQ010000021.1"/>
</dbReference>
<accession>A0A4R2LB58</accession>
<comment type="caution">
    <text evidence="3">The sequence shown here is derived from an EMBL/GenBank/DDBJ whole genome shotgun (WGS) entry which is preliminary data.</text>
</comment>
<dbReference type="PROSITE" id="PS51819">
    <property type="entry name" value="VOC"/>
    <property type="match status" value="1"/>
</dbReference>
<sequence>MANLFAETGIGKHIIRTHHWGIVLPTVEKAETFMKTFGLQEDYRGHVKAYDSHLIFTKHGEGADAVEFIIPQSGVLCEFNKGKGGIAHVAYLVDDLKATMEDVKALGYELLEAEPQEGTEDIIVNFIRPKYTQGILVELIEQIGDINYDATFTSRWGNAE</sequence>
<dbReference type="Proteomes" id="UP000295711">
    <property type="component" value="Unassembled WGS sequence"/>
</dbReference>
<dbReference type="InterPro" id="IPR051785">
    <property type="entry name" value="MMCE/EMCE_epimerase"/>
</dbReference>
<dbReference type="AlphaFoldDB" id="A0A4R2LB58"/>
<dbReference type="SUPFAM" id="SSF54593">
    <property type="entry name" value="Glyoxalase/Bleomycin resistance protein/Dihydroxybiphenyl dioxygenase"/>
    <property type="match status" value="1"/>
</dbReference>
<dbReference type="GO" id="GO:0004493">
    <property type="term" value="F:methylmalonyl-CoA epimerase activity"/>
    <property type="evidence" value="ECO:0007669"/>
    <property type="project" value="TreeGrafter"/>
</dbReference>
<evidence type="ECO:0000259" key="2">
    <source>
        <dbReference type="PROSITE" id="PS51819"/>
    </source>
</evidence>
<dbReference type="GO" id="GO:0046491">
    <property type="term" value="P:L-methylmalonyl-CoA metabolic process"/>
    <property type="evidence" value="ECO:0007669"/>
    <property type="project" value="TreeGrafter"/>
</dbReference>
<gene>
    <name evidence="3" type="ORF">EV212_106107</name>
</gene>
<evidence type="ECO:0000313" key="3">
    <source>
        <dbReference type="EMBL" id="TCO84680.1"/>
    </source>
</evidence>
<keyword evidence="1" id="KW-0479">Metal-binding</keyword>
<name>A0A4R2LB58_9FIRM</name>
<dbReference type="PANTHER" id="PTHR43048:SF3">
    <property type="entry name" value="METHYLMALONYL-COA EPIMERASE, MITOCHONDRIAL"/>
    <property type="match status" value="1"/>
</dbReference>
<dbReference type="GO" id="GO:0016829">
    <property type="term" value="F:lyase activity"/>
    <property type="evidence" value="ECO:0007669"/>
    <property type="project" value="UniProtKB-KW"/>
</dbReference>
<reference evidence="3 4" key="1">
    <citation type="submission" date="2019-03" db="EMBL/GenBank/DDBJ databases">
        <title>Genomic Encyclopedia of Type Strains, Phase IV (KMG-IV): sequencing the most valuable type-strain genomes for metagenomic binning, comparative biology and taxonomic classification.</title>
        <authorList>
            <person name="Goeker M."/>
        </authorList>
    </citation>
    <scope>NUCLEOTIDE SEQUENCE [LARGE SCALE GENOMIC DNA]</scope>
    <source>
        <strain evidence="3 4">DSM 28559</strain>
    </source>
</reference>
<dbReference type="InterPro" id="IPR029068">
    <property type="entry name" value="Glyas_Bleomycin-R_OHBP_Dase"/>
</dbReference>
<protein>
    <submittedName>
        <fullName evidence="3">Lactoylglutathione lyase/methylmalonyl-CoA/ethylmalonyl-CoA epimerase</fullName>
    </submittedName>
</protein>
<dbReference type="OrthoDB" id="9788468at2"/>
<dbReference type="Gene3D" id="3.10.180.10">
    <property type="entry name" value="2,3-Dihydroxybiphenyl 1,2-Dioxygenase, domain 1"/>
    <property type="match status" value="1"/>
</dbReference>
<proteinExistence type="predicted"/>